<keyword evidence="7" id="KW-0539">Nucleus</keyword>
<evidence type="ECO:0000256" key="3">
    <source>
        <dbReference type="ARBA" id="ARBA00006958"/>
    </source>
</evidence>
<evidence type="ECO:0000256" key="7">
    <source>
        <dbReference type="ARBA" id="ARBA00023242"/>
    </source>
</evidence>
<name>A0AAV5IPN1_9ROSI</name>
<evidence type="ECO:0000259" key="9">
    <source>
        <dbReference type="Pfam" id="PF13359"/>
    </source>
</evidence>
<gene>
    <name evidence="10" type="ORF">SLEP1_g13347</name>
</gene>
<feature type="compositionally biased region" description="Basic residues" evidence="8">
    <location>
        <begin position="19"/>
        <end position="28"/>
    </location>
</feature>
<proteinExistence type="inferred from homology"/>
<evidence type="ECO:0000256" key="2">
    <source>
        <dbReference type="ARBA" id="ARBA00004123"/>
    </source>
</evidence>
<keyword evidence="11" id="KW-1185">Reference proteome</keyword>
<sequence>MAAGPSRGNPSPKNPSTIRKAKKPKRQNRLTPQLLSLLSSATSAAYSFLIHSDLLLLPSQSLSLESLLSCLSYLLPPPPPTRTPFHVSSSPWFHRFLTLPPSVTDTLWAHHFRMSKPTFSRLLSALSPSLPFSLHPESSLAAALFRLSHGVSYKTLALRFGFPSSADACRAFYIVCKLINEKLGNLLDFEADINRIVVGFGWISLPNCCGVLGFGRFGVDGELMGLNGSILVQALVDSEGKFLDVSAGWPCTMKPETILRQAKLFLRVEESTELLNGPCYKLRDGNSIPQYFLGDSCFPLLPWLITPYVKSNEEGNSFGSPKREFNATHSRAMELVSTAFRRLRSRWQLLSKKWKAESLEFFPVVIVTGCLLHNFMIQWSELPLDENVGCSSEEEAVALPVFEGEMDVSGQRIRDVLAEHLCRVSLSK</sequence>
<reference evidence="10 11" key="1">
    <citation type="journal article" date="2021" name="Commun. Biol.">
        <title>The genome of Shorea leprosula (Dipterocarpaceae) highlights the ecological relevance of drought in aseasonal tropical rainforests.</title>
        <authorList>
            <person name="Ng K.K.S."/>
            <person name="Kobayashi M.J."/>
            <person name="Fawcett J.A."/>
            <person name="Hatakeyama M."/>
            <person name="Paape T."/>
            <person name="Ng C.H."/>
            <person name="Ang C.C."/>
            <person name="Tnah L.H."/>
            <person name="Lee C.T."/>
            <person name="Nishiyama T."/>
            <person name="Sese J."/>
            <person name="O'Brien M.J."/>
            <person name="Copetti D."/>
            <person name="Mohd Noor M.I."/>
            <person name="Ong R.C."/>
            <person name="Putra M."/>
            <person name="Sireger I.Z."/>
            <person name="Indrioko S."/>
            <person name="Kosugi Y."/>
            <person name="Izuno A."/>
            <person name="Isagi Y."/>
            <person name="Lee S.L."/>
            <person name="Shimizu K.K."/>
        </authorList>
    </citation>
    <scope>NUCLEOTIDE SEQUENCE [LARGE SCALE GENOMIC DNA]</scope>
    <source>
        <strain evidence="10">214</strain>
    </source>
</reference>
<dbReference type="GO" id="GO:0005634">
    <property type="term" value="C:nucleus"/>
    <property type="evidence" value="ECO:0007669"/>
    <property type="project" value="UniProtKB-SubCell"/>
</dbReference>
<dbReference type="InterPro" id="IPR045249">
    <property type="entry name" value="HARBI1-like"/>
</dbReference>
<keyword evidence="6" id="KW-0378">Hydrolase</keyword>
<evidence type="ECO:0000313" key="10">
    <source>
        <dbReference type="EMBL" id="GKV00702.1"/>
    </source>
</evidence>
<dbReference type="AlphaFoldDB" id="A0AAV5IPN1"/>
<dbReference type="Proteomes" id="UP001054252">
    <property type="component" value="Unassembled WGS sequence"/>
</dbReference>
<comment type="similarity">
    <text evidence="3">Belongs to the HARBI1 family.</text>
</comment>
<protein>
    <recommendedName>
        <fullName evidence="9">DDE Tnp4 domain-containing protein</fullName>
    </recommendedName>
</protein>
<keyword evidence="5" id="KW-0479">Metal-binding</keyword>
<dbReference type="EMBL" id="BPVZ01000016">
    <property type="protein sequence ID" value="GKV00702.1"/>
    <property type="molecule type" value="Genomic_DNA"/>
</dbReference>
<dbReference type="GO" id="GO:0004518">
    <property type="term" value="F:nuclease activity"/>
    <property type="evidence" value="ECO:0007669"/>
    <property type="project" value="UniProtKB-KW"/>
</dbReference>
<feature type="region of interest" description="Disordered" evidence="8">
    <location>
        <begin position="1"/>
        <end position="29"/>
    </location>
</feature>
<evidence type="ECO:0000256" key="8">
    <source>
        <dbReference type="SAM" id="MobiDB-lite"/>
    </source>
</evidence>
<comment type="subcellular location">
    <subcellularLocation>
        <location evidence="2">Nucleus</location>
    </subcellularLocation>
</comment>
<comment type="caution">
    <text evidence="10">The sequence shown here is derived from an EMBL/GenBank/DDBJ whole genome shotgun (WGS) entry which is preliminary data.</text>
</comment>
<dbReference type="GO" id="GO:0046872">
    <property type="term" value="F:metal ion binding"/>
    <property type="evidence" value="ECO:0007669"/>
    <property type="project" value="UniProtKB-KW"/>
</dbReference>
<evidence type="ECO:0000256" key="1">
    <source>
        <dbReference type="ARBA" id="ARBA00001968"/>
    </source>
</evidence>
<feature type="domain" description="DDE Tnp4" evidence="9">
    <location>
        <begin position="229"/>
        <end position="374"/>
    </location>
</feature>
<accession>A0AAV5IPN1</accession>
<dbReference type="PANTHER" id="PTHR22930:SF242">
    <property type="entry name" value="LOW PROTEIN: NUCLEASE-LIKE PROTEIN"/>
    <property type="match status" value="1"/>
</dbReference>
<comment type="cofactor">
    <cofactor evidence="1">
        <name>a divalent metal cation</name>
        <dbReference type="ChEBI" id="CHEBI:60240"/>
    </cofactor>
</comment>
<evidence type="ECO:0000256" key="4">
    <source>
        <dbReference type="ARBA" id="ARBA00022722"/>
    </source>
</evidence>
<dbReference type="PANTHER" id="PTHR22930">
    <property type="match status" value="1"/>
</dbReference>
<evidence type="ECO:0000256" key="6">
    <source>
        <dbReference type="ARBA" id="ARBA00022801"/>
    </source>
</evidence>
<keyword evidence="4" id="KW-0540">Nuclease</keyword>
<dbReference type="Pfam" id="PF13359">
    <property type="entry name" value="DDE_Tnp_4"/>
    <property type="match status" value="1"/>
</dbReference>
<dbReference type="GO" id="GO:0016787">
    <property type="term" value="F:hydrolase activity"/>
    <property type="evidence" value="ECO:0007669"/>
    <property type="project" value="UniProtKB-KW"/>
</dbReference>
<evidence type="ECO:0000313" key="11">
    <source>
        <dbReference type="Proteomes" id="UP001054252"/>
    </source>
</evidence>
<feature type="compositionally biased region" description="Polar residues" evidence="8">
    <location>
        <begin position="8"/>
        <end position="17"/>
    </location>
</feature>
<dbReference type="InterPro" id="IPR027806">
    <property type="entry name" value="HARBI1_dom"/>
</dbReference>
<evidence type="ECO:0000256" key="5">
    <source>
        <dbReference type="ARBA" id="ARBA00022723"/>
    </source>
</evidence>
<organism evidence="10 11">
    <name type="scientific">Rubroshorea leprosula</name>
    <dbReference type="NCBI Taxonomy" id="152421"/>
    <lineage>
        <taxon>Eukaryota</taxon>
        <taxon>Viridiplantae</taxon>
        <taxon>Streptophyta</taxon>
        <taxon>Embryophyta</taxon>
        <taxon>Tracheophyta</taxon>
        <taxon>Spermatophyta</taxon>
        <taxon>Magnoliopsida</taxon>
        <taxon>eudicotyledons</taxon>
        <taxon>Gunneridae</taxon>
        <taxon>Pentapetalae</taxon>
        <taxon>rosids</taxon>
        <taxon>malvids</taxon>
        <taxon>Malvales</taxon>
        <taxon>Dipterocarpaceae</taxon>
        <taxon>Rubroshorea</taxon>
    </lineage>
</organism>